<dbReference type="GO" id="GO:0005886">
    <property type="term" value="C:plasma membrane"/>
    <property type="evidence" value="ECO:0007669"/>
    <property type="project" value="UniProtKB-SubCell"/>
</dbReference>
<keyword evidence="2" id="KW-0812">Transmembrane</keyword>
<dbReference type="Pfam" id="PF02254">
    <property type="entry name" value="TrkA_N"/>
    <property type="match status" value="1"/>
</dbReference>
<keyword evidence="2" id="KW-1133">Transmembrane helix</keyword>
<dbReference type="InterPro" id="IPR036291">
    <property type="entry name" value="NAD(P)-bd_dom_sf"/>
</dbReference>
<reference evidence="5 6" key="1">
    <citation type="submission" date="2021-02" db="EMBL/GenBank/DDBJ databases">
        <title>Alicyclobacillus curvatus sp. nov. and Alicyclobacillus mengziensis sp. nov., two acidophilic bacteria isolated from acid mine drainage.</title>
        <authorList>
            <person name="Huang Y."/>
        </authorList>
    </citation>
    <scope>NUCLEOTIDE SEQUENCE [LARGE SCALE GENOMIC DNA]</scope>
    <source>
        <strain evidence="5 6">S30H14</strain>
    </source>
</reference>
<evidence type="ECO:0000256" key="1">
    <source>
        <dbReference type="ARBA" id="ARBA00004651"/>
    </source>
</evidence>
<sequence length="317" mass="34614">MFVLFARLIQSITRRTEVYIGVTALICIFLGALLFAHFEHRSFWQSLYWCITTASTVGYGDIAPTNTIGQVIAIGVMITCIPLFGALFSMMAARIAEAKIRRLVGMEHVGLKRNHVLVLGSSDETLTVIAALKDVSSIVLVADDIDASAVPVNVSYIKGDPRDPNVLAKARPNHAKHAIITGVRDGDILETAIALKEIVKDIPVTVSTRSALASRALQALGINRTLIWQELLGHTLAKSLQAPHAGELLMQMVNSDEFVIDEVPVPREMVGKPFRDVRSAHKEYVLGLAQENEIVLGIRRDPVVQEGSTLLILKPKA</sequence>
<accession>A0A9X7Z5R7</accession>
<dbReference type="SUPFAM" id="SSF51735">
    <property type="entry name" value="NAD(P)-binding Rossmann-fold domains"/>
    <property type="match status" value="1"/>
</dbReference>
<dbReference type="EMBL" id="CP071182">
    <property type="protein sequence ID" value="QSO45556.1"/>
    <property type="molecule type" value="Genomic_DNA"/>
</dbReference>
<dbReference type="RefSeq" id="WP_206654925.1">
    <property type="nucleotide sequence ID" value="NZ_CP071182.1"/>
</dbReference>
<dbReference type="Proteomes" id="UP000663505">
    <property type="component" value="Chromosome"/>
</dbReference>
<feature type="domain" description="RCK N-terminal" evidence="3">
    <location>
        <begin position="116"/>
        <end position="225"/>
    </location>
</feature>
<dbReference type="InterPro" id="IPR050721">
    <property type="entry name" value="Trk_Ktr_HKT_K-transport"/>
</dbReference>
<comment type="subcellular location">
    <subcellularLocation>
        <location evidence="1">Cell membrane</location>
        <topology evidence="1">Multi-pass membrane protein</topology>
    </subcellularLocation>
</comment>
<feature type="domain" description="Potassium channel" evidence="4">
    <location>
        <begin position="25"/>
        <end position="95"/>
    </location>
</feature>
<evidence type="ECO:0000313" key="5">
    <source>
        <dbReference type="EMBL" id="QSO45556.1"/>
    </source>
</evidence>
<dbReference type="InterPro" id="IPR003148">
    <property type="entry name" value="RCK_N"/>
</dbReference>
<evidence type="ECO:0000313" key="6">
    <source>
        <dbReference type="Proteomes" id="UP000663505"/>
    </source>
</evidence>
<protein>
    <submittedName>
        <fullName evidence="5">NAD-binding protein</fullName>
    </submittedName>
</protein>
<evidence type="ECO:0000259" key="4">
    <source>
        <dbReference type="Pfam" id="PF07885"/>
    </source>
</evidence>
<keyword evidence="2" id="KW-0472">Membrane</keyword>
<dbReference type="InterPro" id="IPR013099">
    <property type="entry name" value="K_chnl_dom"/>
</dbReference>
<dbReference type="AlphaFoldDB" id="A0A9X7Z5R7"/>
<gene>
    <name evidence="5" type="ORF">JZ786_13340</name>
</gene>
<dbReference type="PANTHER" id="PTHR43833">
    <property type="entry name" value="POTASSIUM CHANNEL PROTEIN 2-RELATED-RELATED"/>
    <property type="match status" value="1"/>
</dbReference>
<dbReference type="KEGG" id="afx:JZ786_13340"/>
<dbReference type="SUPFAM" id="SSF81324">
    <property type="entry name" value="Voltage-gated potassium channels"/>
    <property type="match status" value="1"/>
</dbReference>
<dbReference type="PANTHER" id="PTHR43833:SF9">
    <property type="entry name" value="POTASSIUM CHANNEL PROTEIN YUGO-RELATED"/>
    <property type="match status" value="1"/>
</dbReference>
<feature type="transmembrane region" description="Helical" evidence="2">
    <location>
        <begin position="71"/>
        <end position="93"/>
    </location>
</feature>
<dbReference type="GO" id="GO:0006813">
    <property type="term" value="P:potassium ion transport"/>
    <property type="evidence" value="ECO:0007669"/>
    <property type="project" value="InterPro"/>
</dbReference>
<name>A0A9X7Z5R7_9BACL</name>
<dbReference type="Gene3D" id="3.40.50.720">
    <property type="entry name" value="NAD(P)-binding Rossmann-like Domain"/>
    <property type="match status" value="1"/>
</dbReference>
<feature type="transmembrane region" description="Helical" evidence="2">
    <location>
        <begin position="18"/>
        <end position="38"/>
    </location>
</feature>
<dbReference type="Gene3D" id="1.10.287.70">
    <property type="match status" value="1"/>
</dbReference>
<organism evidence="5 6">
    <name type="scientific">Alicyclobacillus mengziensis</name>
    <dbReference type="NCBI Taxonomy" id="2931921"/>
    <lineage>
        <taxon>Bacteria</taxon>
        <taxon>Bacillati</taxon>
        <taxon>Bacillota</taxon>
        <taxon>Bacilli</taxon>
        <taxon>Bacillales</taxon>
        <taxon>Alicyclobacillaceae</taxon>
        <taxon>Alicyclobacillus</taxon>
    </lineage>
</organism>
<evidence type="ECO:0000259" key="3">
    <source>
        <dbReference type="Pfam" id="PF02254"/>
    </source>
</evidence>
<evidence type="ECO:0000256" key="2">
    <source>
        <dbReference type="SAM" id="Phobius"/>
    </source>
</evidence>
<keyword evidence="6" id="KW-1185">Reference proteome</keyword>
<proteinExistence type="predicted"/>
<dbReference type="Pfam" id="PF07885">
    <property type="entry name" value="Ion_trans_2"/>
    <property type="match status" value="1"/>
</dbReference>